<feature type="coiled-coil region" evidence="1">
    <location>
        <begin position="28"/>
        <end position="55"/>
    </location>
</feature>
<evidence type="ECO:0000256" key="1">
    <source>
        <dbReference type="SAM" id="Coils"/>
    </source>
</evidence>
<keyword evidence="3" id="KW-1185">Reference proteome</keyword>
<evidence type="ECO:0000313" key="3">
    <source>
        <dbReference type="Proteomes" id="UP001566132"/>
    </source>
</evidence>
<proteinExistence type="predicted"/>
<comment type="caution">
    <text evidence="2">The sequence shown here is derived from an EMBL/GenBank/DDBJ whole genome shotgun (WGS) entry which is preliminary data.</text>
</comment>
<sequence length="179" mass="21197">MERVLELHKKEQLERQQFRETLSLRECILQAKNNITRLEIELHNDELKMASFKQEIVALQGDVVLTNKSLDEMNKQIKYETNKTLQYEVDIRNSKQAFENFLRESLNKADNYLKHLQDNTEPNPIDNLEDNFNRQNIISTLKGEIEALNILIAQQMKQIEEMNIIESKLENLFMVNPNH</sequence>
<dbReference type="AlphaFoldDB" id="A0ABD1EQK8"/>
<reference evidence="2 3" key="1">
    <citation type="submission" date="2024-05" db="EMBL/GenBank/DDBJ databases">
        <title>Genetic variation in Jamaican populations of the coffee berry borer (Hypothenemus hampei).</title>
        <authorList>
            <person name="Errbii M."/>
            <person name="Myrie A."/>
        </authorList>
    </citation>
    <scope>NUCLEOTIDE SEQUENCE [LARGE SCALE GENOMIC DNA]</scope>
    <source>
        <strain evidence="2">JA-Hopewell-2020-01-JO</strain>
        <tissue evidence="2">Whole body</tissue>
    </source>
</reference>
<gene>
    <name evidence="2" type="ORF">ABEB36_008890</name>
</gene>
<organism evidence="2 3">
    <name type="scientific">Hypothenemus hampei</name>
    <name type="common">Coffee berry borer</name>
    <dbReference type="NCBI Taxonomy" id="57062"/>
    <lineage>
        <taxon>Eukaryota</taxon>
        <taxon>Metazoa</taxon>
        <taxon>Ecdysozoa</taxon>
        <taxon>Arthropoda</taxon>
        <taxon>Hexapoda</taxon>
        <taxon>Insecta</taxon>
        <taxon>Pterygota</taxon>
        <taxon>Neoptera</taxon>
        <taxon>Endopterygota</taxon>
        <taxon>Coleoptera</taxon>
        <taxon>Polyphaga</taxon>
        <taxon>Cucujiformia</taxon>
        <taxon>Curculionidae</taxon>
        <taxon>Scolytinae</taxon>
        <taxon>Hypothenemus</taxon>
    </lineage>
</organism>
<accession>A0ABD1EQK8</accession>
<name>A0ABD1EQK8_HYPHA</name>
<keyword evidence="1" id="KW-0175">Coiled coil</keyword>
<dbReference type="EMBL" id="JBDJPC010000006">
    <property type="protein sequence ID" value="KAL1498028.1"/>
    <property type="molecule type" value="Genomic_DNA"/>
</dbReference>
<protein>
    <submittedName>
        <fullName evidence="2">Uncharacterized protein</fullName>
    </submittedName>
</protein>
<evidence type="ECO:0000313" key="2">
    <source>
        <dbReference type="EMBL" id="KAL1498028.1"/>
    </source>
</evidence>
<dbReference type="Proteomes" id="UP001566132">
    <property type="component" value="Unassembled WGS sequence"/>
</dbReference>